<keyword evidence="2" id="KW-1185">Reference proteome</keyword>
<name>A0ACC2T8E1_9FUNG</name>
<reference evidence="1" key="1">
    <citation type="submission" date="2022-04" db="EMBL/GenBank/DDBJ databases">
        <title>Genome of the entomopathogenic fungus Entomophthora muscae.</title>
        <authorList>
            <person name="Elya C."/>
            <person name="Lovett B.R."/>
            <person name="Lee E."/>
            <person name="Macias A.M."/>
            <person name="Hajek A.E."/>
            <person name="De Bivort B.L."/>
            <person name="Kasson M.T."/>
            <person name="De Fine Licht H.H."/>
            <person name="Stajich J.E."/>
        </authorList>
    </citation>
    <scope>NUCLEOTIDE SEQUENCE</scope>
    <source>
        <strain evidence="1">Berkeley</strain>
    </source>
</reference>
<dbReference type="EMBL" id="QTSX02003570">
    <property type="protein sequence ID" value="KAJ9070547.1"/>
    <property type="molecule type" value="Genomic_DNA"/>
</dbReference>
<comment type="caution">
    <text evidence="1">The sequence shown here is derived from an EMBL/GenBank/DDBJ whole genome shotgun (WGS) entry which is preliminary data.</text>
</comment>
<evidence type="ECO:0000313" key="1">
    <source>
        <dbReference type="EMBL" id="KAJ9070547.1"/>
    </source>
</evidence>
<proteinExistence type="predicted"/>
<sequence length="117" mass="13503">MNLLSTLALAATVVSIDSTDDELCQTMDRLAAAYPNHACAVFRKYPKVAYYPRYHPRTWISHIPYPRTFLKSLPVYICIPRSEHGEWLERKGDGGFDNWCFDPSAFNRTSDRLIYVV</sequence>
<dbReference type="Proteomes" id="UP001165960">
    <property type="component" value="Unassembled WGS sequence"/>
</dbReference>
<protein>
    <submittedName>
        <fullName evidence="1">Uncharacterized protein</fullName>
    </submittedName>
</protein>
<evidence type="ECO:0000313" key="2">
    <source>
        <dbReference type="Proteomes" id="UP001165960"/>
    </source>
</evidence>
<gene>
    <name evidence="1" type="ORF">DSO57_1006886</name>
</gene>
<accession>A0ACC2T8E1</accession>
<organism evidence="1 2">
    <name type="scientific">Entomophthora muscae</name>
    <dbReference type="NCBI Taxonomy" id="34485"/>
    <lineage>
        <taxon>Eukaryota</taxon>
        <taxon>Fungi</taxon>
        <taxon>Fungi incertae sedis</taxon>
        <taxon>Zoopagomycota</taxon>
        <taxon>Entomophthoromycotina</taxon>
        <taxon>Entomophthoromycetes</taxon>
        <taxon>Entomophthorales</taxon>
        <taxon>Entomophthoraceae</taxon>
        <taxon>Entomophthora</taxon>
    </lineage>
</organism>